<keyword evidence="3" id="KW-0240">DNA-directed RNA polymerase</keyword>
<feature type="compositionally biased region" description="Basic and acidic residues" evidence="1">
    <location>
        <begin position="458"/>
        <end position="473"/>
    </location>
</feature>
<dbReference type="GeneID" id="107064163"/>
<organism evidence="2 3">
    <name type="scientific">Polistes dominula</name>
    <name type="common">European paper wasp</name>
    <name type="synonym">Vespa dominula</name>
    <dbReference type="NCBI Taxonomy" id="743375"/>
    <lineage>
        <taxon>Eukaryota</taxon>
        <taxon>Metazoa</taxon>
        <taxon>Ecdysozoa</taxon>
        <taxon>Arthropoda</taxon>
        <taxon>Hexapoda</taxon>
        <taxon>Insecta</taxon>
        <taxon>Pterygota</taxon>
        <taxon>Neoptera</taxon>
        <taxon>Endopterygota</taxon>
        <taxon>Hymenoptera</taxon>
        <taxon>Apocrita</taxon>
        <taxon>Aculeata</taxon>
        <taxon>Vespoidea</taxon>
        <taxon>Vespidae</taxon>
        <taxon>Polistinae</taxon>
        <taxon>Polistini</taxon>
        <taxon>Polistes</taxon>
    </lineage>
</organism>
<name>A0ABM1HVQ3_POLDO</name>
<feature type="region of interest" description="Disordered" evidence="1">
    <location>
        <begin position="153"/>
        <end position="180"/>
    </location>
</feature>
<dbReference type="Proteomes" id="UP000694924">
    <property type="component" value="Unplaced"/>
</dbReference>
<evidence type="ECO:0000256" key="1">
    <source>
        <dbReference type="SAM" id="MobiDB-lite"/>
    </source>
</evidence>
<keyword evidence="3" id="KW-0804">Transcription</keyword>
<feature type="region of interest" description="Disordered" evidence="1">
    <location>
        <begin position="434"/>
        <end position="498"/>
    </location>
</feature>
<dbReference type="InterPro" id="IPR006886">
    <property type="entry name" value="RNA_pol_III_Rpc5"/>
</dbReference>
<keyword evidence="2" id="KW-1185">Reference proteome</keyword>
<reference evidence="3" key="1">
    <citation type="submission" date="2025-08" db="UniProtKB">
        <authorList>
            <consortium name="RefSeq"/>
        </authorList>
    </citation>
    <scope>IDENTIFICATION</scope>
    <source>
        <tissue evidence="3">Whole body</tissue>
    </source>
</reference>
<feature type="compositionally biased region" description="Basic and acidic residues" evidence="1">
    <location>
        <begin position="153"/>
        <end position="166"/>
    </location>
</feature>
<protein>
    <submittedName>
        <fullName evidence="3">DNA-directed RNA polymerase III subunit RPC5</fullName>
    </submittedName>
</protein>
<evidence type="ECO:0000313" key="3">
    <source>
        <dbReference type="RefSeq" id="XP_015172040.1"/>
    </source>
</evidence>
<gene>
    <name evidence="3" type="primary">LOC107064163</name>
</gene>
<dbReference type="PANTHER" id="PTHR12069">
    <property type="entry name" value="DNA-DIRECTED RNA POLYMERASES III 80 KDA POLYPEPTIDE RNA POLYMERASE III SUBUNIT 5"/>
    <property type="match status" value="1"/>
</dbReference>
<proteinExistence type="predicted"/>
<dbReference type="Pfam" id="PF04801">
    <property type="entry name" value="RPC5"/>
    <property type="match status" value="1"/>
</dbReference>
<accession>A0ABM1HVQ3</accession>
<sequence>MSNLDTTDSDDDPVVKEIPVFLSKTLENKLFIFQYPTRPADQGYDDATFLNSSIKPENTEVKLEIAYDTYSPTYDKMKGRQIAINADGNSNFDQEDDNKIFDSDLMDKMTLHSTRTLPEATNYAAAVYQDGELHITPIKSIVQLRPQFNYLDKSDKRAREETKANDEDTEEEDEGPKQVSVTFDRQKTDFVKKMQEQSFQTFTKMSSAEKWIHTKYVPVNSTQADLTRLEMFCPSTEESINSLDLTNKQYLQFLVPSNNSEQSVQNRSLSLDYITTLPLPDQVKIHVRHIKVLSFATLRLLILPEHDNASILKYLQQIAMLVQGNWIVNSDLIYIKESESSINGIPADLMCKARDYILLLFTEQEYIDRKTVSNTIKIPFLEINEIFSDIAVQIPKKGWRLPISPNTDFQKKYPEIVQRQEMLWEMKRKKMHESLLSQNQVPQRQRRRSNRESIGSENEERNVGRGKKLKDSSFSEDIATETVKHKKVNRSKKVSETT</sequence>
<evidence type="ECO:0000313" key="2">
    <source>
        <dbReference type="Proteomes" id="UP000694924"/>
    </source>
</evidence>
<dbReference type="PANTHER" id="PTHR12069:SF0">
    <property type="entry name" value="DNA-DIRECTED RNA POLYMERASE III SUBUNIT RPC5"/>
    <property type="match status" value="1"/>
</dbReference>
<dbReference type="GO" id="GO:0000428">
    <property type="term" value="C:DNA-directed RNA polymerase complex"/>
    <property type="evidence" value="ECO:0007669"/>
    <property type="project" value="UniProtKB-KW"/>
</dbReference>
<dbReference type="RefSeq" id="XP_015172040.1">
    <property type="nucleotide sequence ID" value="XM_015316554.1"/>
</dbReference>